<organism evidence="1 2">
    <name type="scientific">Allisonella histaminiformans</name>
    <dbReference type="NCBI Taxonomy" id="209880"/>
    <lineage>
        <taxon>Bacteria</taxon>
        <taxon>Bacillati</taxon>
        <taxon>Bacillota</taxon>
        <taxon>Negativicutes</taxon>
        <taxon>Veillonellales</taxon>
        <taxon>Veillonellaceae</taxon>
        <taxon>Allisonella</taxon>
    </lineage>
</organism>
<dbReference type="EMBL" id="FMXA01000003">
    <property type="protein sequence ID" value="SDA38532.1"/>
    <property type="molecule type" value="Genomic_DNA"/>
</dbReference>
<keyword evidence="2" id="KW-1185">Reference proteome</keyword>
<dbReference type="SUPFAM" id="SSF53335">
    <property type="entry name" value="S-adenosyl-L-methionine-dependent methyltransferases"/>
    <property type="match status" value="1"/>
</dbReference>
<dbReference type="Gene3D" id="3.40.50.150">
    <property type="entry name" value="Vaccinia Virus protein VP39"/>
    <property type="match status" value="1"/>
</dbReference>
<evidence type="ECO:0008006" key="3">
    <source>
        <dbReference type="Google" id="ProtNLM"/>
    </source>
</evidence>
<dbReference type="GeneID" id="87755291"/>
<dbReference type="STRING" id="209880.SAMN02910343_00243"/>
<name>A0A1G5UY31_9FIRM</name>
<proteinExistence type="predicted"/>
<dbReference type="CDD" id="cd02440">
    <property type="entry name" value="AdoMet_MTases"/>
    <property type="match status" value="1"/>
</dbReference>
<accession>A0A1G5UY31</accession>
<sequence length="400" mass="46553">MNVRQTPEVEKRICQLWERFLLAGICNDLMLGEVEDHLFLEHIETPVDRTVVPGQPDPLIDEVTGCGFADDIRDAVCDLYYGEEEILPYSELATRWDGEALMETLFDEMTHHIHAYDTRIITDNPYYQKVKPQAGQAGAITLAPRDTIPYEFFQSYHQTYDRDDPFFYAELGFFTDRVEFPVLLENGNVWMSVVVSEIESMADAIAEAHGKVITYGLGLGYYAFMAAEKDNVESVTVIEKNPDVIRLFTESILPFFPHKEKIQIIEADALEFVKAQEDGCYDYAFSDFWGGYYDGVDLYMQFMPLTARFSQTKHSYWIESCFMEYFFRPVFMRLLMEKGLGQRVKLPERSREVRALQDEFFRYMETQPLSIASADDIDRLLTPEEVTRWMRQFAVARSRK</sequence>
<dbReference type="OrthoDB" id="1640444at2"/>
<protein>
    <recommendedName>
        <fullName evidence="3">Spermidine synthase</fullName>
    </recommendedName>
</protein>
<dbReference type="InterPro" id="IPR029063">
    <property type="entry name" value="SAM-dependent_MTases_sf"/>
</dbReference>
<evidence type="ECO:0000313" key="2">
    <source>
        <dbReference type="Proteomes" id="UP000199689"/>
    </source>
</evidence>
<gene>
    <name evidence="1" type="ORF">SAMN02910343_00243</name>
</gene>
<evidence type="ECO:0000313" key="1">
    <source>
        <dbReference type="EMBL" id="SDA38532.1"/>
    </source>
</evidence>
<dbReference type="Proteomes" id="UP000199689">
    <property type="component" value="Unassembled WGS sequence"/>
</dbReference>
<dbReference type="RefSeq" id="WP_091362970.1">
    <property type="nucleotide sequence ID" value="NZ_FMXA01000003.1"/>
</dbReference>
<dbReference type="AlphaFoldDB" id="A0A1G5UY31"/>
<reference evidence="1 2" key="1">
    <citation type="submission" date="2016-10" db="EMBL/GenBank/DDBJ databases">
        <authorList>
            <person name="de Groot N.N."/>
        </authorList>
    </citation>
    <scope>NUCLEOTIDE SEQUENCE [LARGE SCALE GENOMIC DNA]</scope>
    <source>
        <strain evidence="1 2">DSM 15230</strain>
    </source>
</reference>